<protein>
    <submittedName>
        <fullName evidence="1">Uncharacterized protein, contains metal-binding DGC domain</fullName>
    </submittedName>
</protein>
<name>A0A1M7XXK4_9BACT</name>
<reference evidence="1 2" key="1">
    <citation type="submission" date="2016-12" db="EMBL/GenBank/DDBJ databases">
        <authorList>
            <person name="Song W.-J."/>
            <person name="Kurnit D.M."/>
        </authorList>
    </citation>
    <scope>NUCLEOTIDE SEQUENCE [LARGE SCALE GENOMIC DNA]</scope>
    <source>
        <strain evidence="1 2">DSM 18488</strain>
    </source>
</reference>
<dbReference type="AlphaFoldDB" id="A0A1M7XXK4"/>
<evidence type="ECO:0000313" key="1">
    <source>
        <dbReference type="EMBL" id="SHO43619.1"/>
    </source>
</evidence>
<proteinExistence type="predicted"/>
<gene>
    <name evidence="1" type="ORF">SAMN02745220_00444</name>
</gene>
<dbReference type="STRING" id="1121416.SAMN02745220_00444"/>
<accession>A0A1M7XXK4</accession>
<dbReference type="InterPro" id="IPR014958">
    <property type="entry name" value="DGC"/>
</dbReference>
<dbReference type="EMBL" id="FRFE01000002">
    <property type="protein sequence ID" value="SHO43619.1"/>
    <property type="molecule type" value="Genomic_DNA"/>
</dbReference>
<dbReference type="Proteomes" id="UP000184603">
    <property type="component" value="Unassembled WGS sequence"/>
</dbReference>
<organism evidence="1 2">
    <name type="scientific">Desulfopila aestuarii DSM 18488</name>
    <dbReference type="NCBI Taxonomy" id="1121416"/>
    <lineage>
        <taxon>Bacteria</taxon>
        <taxon>Pseudomonadati</taxon>
        <taxon>Thermodesulfobacteriota</taxon>
        <taxon>Desulfobulbia</taxon>
        <taxon>Desulfobulbales</taxon>
        <taxon>Desulfocapsaceae</taxon>
        <taxon>Desulfopila</taxon>
    </lineage>
</organism>
<keyword evidence="2" id="KW-1185">Reference proteome</keyword>
<evidence type="ECO:0000313" key="2">
    <source>
        <dbReference type="Proteomes" id="UP000184603"/>
    </source>
</evidence>
<sequence>MQSTSENIQNLLVIPCSCDSYLGRLPAAAVQALLQEKRVRRQIEVRQPDAPGLLQESSLQEMSIVAVDGCGDCCVQKQLAERNIKVEFYLNLAELALENRDTSEITEGDLQLAKDGIIASAARTSDFFPRIPGCCCG</sequence>
<dbReference type="RefSeq" id="WP_073611818.1">
    <property type="nucleotide sequence ID" value="NZ_FRFE01000002.1"/>
</dbReference>
<dbReference type="Pfam" id="PF08859">
    <property type="entry name" value="DGC"/>
    <property type="match status" value="1"/>
</dbReference>